<feature type="chain" id="PRO_5030976110" evidence="5">
    <location>
        <begin position="26"/>
        <end position="371"/>
    </location>
</feature>
<evidence type="ECO:0000256" key="1">
    <source>
        <dbReference type="ARBA" id="ARBA00004418"/>
    </source>
</evidence>
<dbReference type="Proteomes" id="UP000542210">
    <property type="component" value="Unassembled WGS sequence"/>
</dbReference>
<keyword evidence="4" id="KW-0574">Periplasm</keyword>
<evidence type="ECO:0000256" key="2">
    <source>
        <dbReference type="ARBA" id="ARBA00022448"/>
    </source>
</evidence>
<dbReference type="CDD" id="cd13589">
    <property type="entry name" value="PBP2_polyamine_RpCGA009"/>
    <property type="match status" value="1"/>
</dbReference>
<keyword evidence="2" id="KW-0813">Transport</keyword>
<dbReference type="GO" id="GO:0030288">
    <property type="term" value="C:outer membrane-bounded periplasmic space"/>
    <property type="evidence" value="ECO:0007669"/>
    <property type="project" value="TreeGrafter"/>
</dbReference>
<dbReference type="PANTHER" id="PTHR30006">
    <property type="entry name" value="THIAMINE-BINDING PERIPLASMIC PROTEIN-RELATED"/>
    <property type="match status" value="1"/>
</dbReference>
<dbReference type="GO" id="GO:0030976">
    <property type="term" value="F:thiamine pyrophosphate binding"/>
    <property type="evidence" value="ECO:0007669"/>
    <property type="project" value="TreeGrafter"/>
</dbReference>
<evidence type="ECO:0000256" key="3">
    <source>
        <dbReference type="ARBA" id="ARBA00022729"/>
    </source>
</evidence>
<dbReference type="GO" id="GO:0015888">
    <property type="term" value="P:thiamine transport"/>
    <property type="evidence" value="ECO:0007669"/>
    <property type="project" value="TreeGrafter"/>
</dbReference>
<dbReference type="EMBL" id="JACHND010000001">
    <property type="protein sequence ID" value="MBB4700157.1"/>
    <property type="molecule type" value="Genomic_DNA"/>
</dbReference>
<dbReference type="RefSeq" id="WP_184878106.1">
    <property type="nucleotide sequence ID" value="NZ_BOOV01000008.1"/>
</dbReference>
<evidence type="ECO:0000256" key="4">
    <source>
        <dbReference type="ARBA" id="ARBA00022764"/>
    </source>
</evidence>
<comment type="caution">
    <text evidence="6">The sequence shown here is derived from an EMBL/GenBank/DDBJ whole genome shotgun (WGS) entry which is preliminary data.</text>
</comment>
<reference evidence="6 7" key="1">
    <citation type="submission" date="2020-08" db="EMBL/GenBank/DDBJ databases">
        <title>Sequencing the genomes of 1000 actinobacteria strains.</title>
        <authorList>
            <person name="Klenk H.-P."/>
        </authorList>
    </citation>
    <scope>NUCLEOTIDE SEQUENCE [LARGE SCALE GENOMIC DNA]</scope>
    <source>
        <strain evidence="6 7">DSM 45784</strain>
    </source>
</reference>
<dbReference type="GO" id="GO:0030975">
    <property type="term" value="F:thiamine binding"/>
    <property type="evidence" value="ECO:0007669"/>
    <property type="project" value="TreeGrafter"/>
</dbReference>
<dbReference type="Pfam" id="PF13416">
    <property type="entry name" value="SBP_bac_8"/>
    <property type="match status" value="1"/>
</dbReference>
<protein>
    <submittedName>
        <fullName evidence="6">Putative spermidine/putrescine transport system substrate-binding protein</fullName>
    </submittedName>
</protein>
<dbReference type="PANTHER" id="PTHR30006:SF3">
    <property type="entry name" value="THIAMINE-BINDING PERIPLASMIC PROTEIN"/>
    <property type="match status" value="1"/>
</dbReference>
<gene>
    <name evidence="6" type="ORF">BJ982_001701</name>
</gene>
<name>A0A7W7D4G5_9ACTN</name>
<feature type="signal peptide" evidence="5">
    <location>
        <begin position="1"/>
        <end position="25"/>
    </location>
</feature>
<dbReference type="Gene3D" id="3.40.190.10">
    <property type="entry name" value="Periplasmic binding protein-like II"/>
    <property type="match status" value="2"/>
</dbReference>
<dbReference type="InterPro" id="IPR006059">
    <property type="entry name" value="SBP"/>
</dbReference>
<dbReference type="PROSITE" id="PS51257">
    <property type="entry name" value="PROKAR_LIPOPROTEIN"/>
    <property type="match status" value="1"/>
</dbReference>
<comment type="subcellular location">
    <subcellularLocation>
        <location evidence="1">Periplasm</location>
    </subcellularLocation>
</comment>
<evidence type="ECO:0000313" key="6">
    <source>
        <dbReference type="EMBL" id="MBB4700157.1"/>
    </source>
</evidence>
<organism evidence="6 7">
    <name type="scientific">Sphaerisporangium siamense</name>
    <dbReference type="NCBI Taxonomy" id="795645"/>
    <lineage>
        <taxon>Bacteria</taxon>
        <taxon>Bacillati</taxon>
        <taxon>Actinomycetota</taxon>
        <taxon>Actinomycetes</taxon>
        <taxon>Streptosporangiales</taxon>
        <taxon>Streptosporangiaceae</taxon>
        <taxon>Sphaerisporangium</taxon>
    </lineage>
</organism>
<dbReference type="AlphaFoldDB" id="A0A7W7D4G5"/>
<dbReference type="SUPFAM" id="SSF53850">
    <property type="entry name" value="Periplasmic binding protein-like II"/>
    <property type="match status" value="1"/>
</dbReference>
<evidence type="ECO:0000313" key="7">
    <source>
        <dbReference type="Proteomes" id="UP000542210"/>
    </source>
</evidence>
<proteinExistence type="predicted"/>
<sequence>MMFSRKTVLGAVVAVGTLLTTVACGSGSGGGSGAGSAAGTVVVPDPGGDLGKAMKKAFFDPFEKKTGIDVVLSPGEFDAAVVLTGVKAGAPAFDLVNINGAVLQRFRDGSALEPVDYKLWQAGVRDKIAPVKAADDSVPAYYISVVPAWSTGKLGDKALNSWADFWDVAKFPGKRTLAPGSWGAGGATFEIAALADGVAPKDLYPIDYDRAFASLDRLKPNLVKYWETGAEPIQLLTGGQVTVASAWNGRVAGAKDKGAPVAGTWNQSILQYDNWAILKGAKNAANAQKLLAFMMESQPQAEFAKAITYSPANSAAFDLLPADRSALLPTSPENVASAVTQNYDWWTATAPGTDKSNEEVAIERWQAWASK</sequence>
<keyword evidence="7" id="KW-1185">Reference proteome</keyword>
<evidence type="ECO:0000256" key="5">
    <source>
        <dbReference type="SAM" id="SignalP"/>
    </source>
</evidence>
<accession>A0A7W7D4G5</accession>
<keyword evidence="3 5" id="KW-0732">Signal</keyword>